<keyword evidence="3" id="KW-1185">Reference proteome</keyword>
<dbReference type="EMBL" id="JAIXNE010000005">
    <property type="protein sequence ID" value="MCA6078340.1"/>
    <property type="molecule type" value="Genomic_DNA"/>
</dbReference>
<accession>A0A9X1HVW0</accession>
<evidence type="ECO:0000256" key="1">
    <source>
        <dbReference type="SAM" id="MobiDB-lite"/>
    </source>
</evidence>
<evidence type="ECO:0000313" key="2">
    <source>
        <dbReference type="EMBL" id="MCA6078340.1"/>
    </source>
</evidence>
<sequence>NLLHTERTYRHAFICLHNLLHTERTYRHATGSKPNPTPYAVPMGRDEPFPTAQMSSREPWAVLDPGLFRSACRRGRVPPVIRA</sequence>
<name>A0A9X1HVW0_9BACT</name>
<organism evidence="2 3">
    <name type="scientific">Fulvivirga sedimenti</name>
    <dbReference type="NCBI Taxonomy" id="2879465"/>
    <lineage>
        <taxon>Bacteria</taxon>
        <taxon>Pseudomonadati</taxon>
        <taxon>Bacteroidota</taxon>
        <taxon>Cytophagia</taxon>
        <taxon>Cytophagales</taxon>
        <taxon>Fulvivirgaceae</taxon>
        <taxon>Fulvivirga</taxon>
    </lineage>
</organism>
<reference evidence="2" key="1">
    <citation type="submission" date="2021-09" db="EMBL/GenBank/DDBJ databases">
        <title>Fulvivirga sp. isolated from coastal sediment.</title>
        <authorList>
            <person name="Yu H."/>
        </authorList>
    </citation>
    <scope>NUCLEOTIDE SEQUENCE</scope>
    <source>
        <strain evidence="2">1062</strain>
    </source>
</reference>
<proteinExistence type="predicted"/>
<dbReference type="RefSeq" id="WP_225699193.1">
    <property type="nucleotide sequence ID" value="NZ_JAIXNE010000005.1"/>
</dbReference>
<evidence type="ECO:0000313" key="3">
    <source>
        <dbReference type="Proteomes" id="UP001139409"/>
    </source>
</evidence>
<protein>
    <submittedName>
        <fullName evidence="2">Uncharacterized protein</fullName>
    </submittedName>
</protein>
<dbReference type="AlphaFoldDB" id="A0A9X1HVW0"/>
<comment type="caution">
    <text evidence="2">The sequence shown here is derived from an EMBL/GenBank/DDBJ whole genome shotgun (WGS) entry which is preliminary data.</text>
</comment>
<feature type="non-terminal residue" evidence="2">
    <location>
        <position position="1"/>
    </location>
</feature>
<feature type="region of interest" description="Disordered" evidence="1">
    <location>
        <begin position="27"/>
        <end position="55"/>
    </location>
</feature>
<dbReference type="Proteomes" id="UP001139409">
    <property type="component" value="Unassembled WGS sequence"/>
</dbReference>
<gene>
    <name evidence="2" type="ORF">LDX50_25935</name>
</gene>